<evidence type="ECO:0000313" key="1">
    <source>
        <dbReference type="EMBL" id="MDT0293262.1"/>
    </source>
</evidence>
<name>A0ABU2KEY1_9FLAO</name>
<organism evidence="1 2">
    <name type="scientific">Mesonia ostreae</name>
    <dbReference type="NCBI Taxonomy" id="861110"/>
    <lineage>
        <taxon>Bacteria</taxon>
        <taxon>Pseudomonadati</taxon>
        <taxon>Bacteroidota</taxon>
        <taxon>Flavobacteriia</taxon>
        <taxon>Flavobacteriales</taxon>
        <taxon>Flavobacteriaceae</taxon>
        <taxon>Mesonia</taxon>
    </lineage>
</organism>
<dbReference type="RefSeq" id="WP_311400235.1">
    <property type="nucleotide sequence ID" value="NZ_JAVRBG010000001.1"/>
</dbReference>
<dbReference type="Pfam" id="PF13715">
    <property type="entry name" value="CarbopepD_reg_2"/>
    <property type="match status" value="1"/>
</dbReference>
<dbReference type="EMBL" id="JAVRBG010000001">
    <property type="protein sequence ID" value="MDT0293262.1"/>
    <property type="molecule type" value="Genomic_DNA"/>
</dbReference>
<accession>A0ABU2KEY1</accession>
<proteinExistence type="predicted"/>
<dbReference type="SUPFAM" id="SSF49464">
    <property type="entry name" value="Carboxypeptidase regulatory domain-like"/>
    <property type="match status" value="1"/>
</dbReference>
<gene>
    <name evidence="1" type="ORF">RLT85_01295</name>
</gene>
<comment type="caution">
    <text evidence="1">The sequence shown here is derived from an EMBL/GenBank/DDBJ whole genome shotgun (WGS) entry which is preliminary data.</text>
</comment>
<keyword evidence="2" id="KW-1185">Reference proteome</keyword>
<dbReference type="InterPro" id="IPR008969">
    <property type="entry name" value="CarboxyPept-like_regulatory"/>
</dbReference>
<evidence type="ECO:0000313" key="2">
    <source>
        <dbReference type="Proteomes" id="UP001182991"/>
    </source>
</evidence>
<reference evidence="2" key="1">
    <citation type="submission" date="2023-07" db="EMBL/GenBank/DDBJ databases">
        <title>Isolating and identifying novel microbial strains from the Mariana Trench.</title>
        <authorList>
            <person name="Fu H."/>
        </authorList>
    </citation>
    <scope>NUCLEOTIDE SEQUENCE [LARGE SCALE GENOMIC DNA]</scope>
    <source>
        <strain evidence="2">T-y2</strain>
    </source>
</reference>
<dbReference type="Proteomes" id="UP001182991">
    <property type="component" value="Unassembled WGS sequence"/>
</dbReference>
<dbReference type="Gene3D" id="2.60.40.1120">
    <property type="entry name" value="Carboxypeptidase-like, regulatory domain"/>
    <property type="match status" value="1"/>
</dbReference>
<protein>
    <submittedName>
        <fullName evidence="1">Carboxypeptidase-like regulatory domain-containing protein</fullName>
    </submittedName>
</protein>
<sequence>MLLLSGNFLFAQTIKGKVTDSLQKSIPFVNIYLKELKNDAIIEFTTTNKNGDYNLETDKTGDYQLSFSSISYLTASYMFKLEKNKTHTINPTLKDNTFSLDEVIINSEKAISIKENTIMYKAAAFKKGNEEVVEDLLRTLPGVTVSEDGTIKLKNREIEKVMVDGDDLFEKGYKFLTKNLEAQAVDHVEVYNHYSANRLLKGIEESDKIAINLTLKDSYKNKVTAMLRP</sequence>